<evidence type="ECO:0000256" key="1">
    <source>
        <dbReference type="SAM" id="MobiDB-lite"/>
    </source>
</evidence>
<dbReference type="EMBL" id="CP036525">
    <property type="protein sequence ID" value="QDT04889.1"/>
    <property type="molecule type" value="Genomic_DNA"/>
</dbReference>
<dbReference type="KEGG" id="rlc:K227x_32860"/>
<dbReference type="Proteomes" id="UP000318538">
    <property type="component" value="Chromosome"/>
</dbReference>
<dbReference type="AlphaFoldDB" id="A0A517NCN1"/>
<proteinExistence type="predicted"/>
<sequence length="74" mass="8031">MNPVSIAGPDGGTRRTGAQGLQGVLRRDAPHWLRLQPRHPPSYLPEAAIGWITKGDPPTIWSLVIVGLTVCSMY</sequence>
<evidence type="ECO:0000313" key="2">
    <source>
        <dbReference type="EMBL" id="QDT04889.1"/>
    </source>
</evidence>
<keyword evidence="3" id="KW-1185">Reference proteome</keyword>
<name>A0A517NCN1_9BACT</name>
<accession>A0A517NCN1</accession>
<feature type="region of interest" description="Disordered" evidence="1">
    <location>
        <begin position="1"/>
        <end position="21"/>
    </location>
</feature>
<evidence type="ECO:0000313" key="3">
    <source>
        <dbReference type="Proteomes" id="UP000318538"/>
    </source>
</evidence>
<reference evidence="2 3" key="1">
    <citation type="submission" date="2019-02" db="EMBL/GenBank/DDBJ databases">
        <title>Deep-cultivation of Planctomycetes and their phenomic and genomic characterization uncovers novel biology.</title>
        <authorList>
            <person name="Wiegand S."/>
            <person name="Jogler M."/>
            <person name="Boedeker C."/>
            <person name="Pinto D."/>
            <person name="Vollmers J."/>
            <person name="Rivas-Marin E."/>
            <person name="Kohn T."/>
            <person name="Peeters S.H."/>
            <person name="Heuer A."/>
            <person name="Rast P."/>
            <person name="Oberbeckmann S."/>
            <person name="Bunk B."/>
            <person name="Jeske O."/>
            <person name="Meyerdierks A."/>
            <person name="Storesund J.E."/>
            <person name="Kallscheuer N."/>
            <person name="Luecker S."/>
            <person name="Lage O.M."/>
            <person name="Pohl T."/>
            <person name="Merkel B.J."/>
            <person name="Hornburger P."/>
            <person name="Mueller R.-W."/>
            <person name="Bruemmer F."/>
            <person name="Labrenz M."/>
            <person name="Spormann A.M."/>
            <person name="Op den Camp H."/>
            <person name="Overmann J."/>
            <person name="Amann R."/>
            <person name="Jetten M.S.M."/>
            <person name="Mascher T."/>
            <person name="Medema M.H."/>
            <person name="Devos D.P."/>
            <person name="Kaster A.-K."/>
            <person name="Ovreas L."/>
            <person name="Rohde M."/>
            <person name="Galperin M.Y."/>
            <person name="Jogler C."/>
        </authorList>
    </citation>
    <scope>NUCLEOTIDE SEQUENCE [LARGE SCALE GENOMIC DNA]</scope>
    <source>
        <strain evidence="2 3">K22_7</strain>
    </source>
</reference>
<gene>
    <name evidence="2" type="ORF">K227x_32860</name>
</gene>
<organism evidence="2 3">
    <name type="scientific">Rubripirellula lacrimiformis</name>
    <dbReference type="NCBI Taxonomy" id="1930273"/>
    <lineage>
        <taxon>Bacteria</taxon>
        <taxon>Pseudomonadati</taxon>
        <taxon>Planctomycetota</taxon>
        <taxon>Planctomycetia</taxon>
        <taxon>Pirellulales</taxon>
        <taxon>Pirellulaceae</taxon>
        <taxon>Rubripirellula</taxon>
    </lineage>
</organism>
<protein>
    <submittedName>
        <fullName evidence="2">Uncharacterized protein</fullName>
    </submittedName>
</protein>